<proteinExistence type="predicted"/>
<dbReference type="EMBL" id="CP163435">
    <property type="protein sequence ID" value="XDQ25006.1"/>
    <property type="molecule type" value="Genomic_DNA"/>
</dbReference>
<evidence type="ECO:0000256" key="4">
    <source>
        <dbReference type="ARBA" id="ARBA00023136"/>
    </source>
</evidence>
<keyword evidence="4" id="KW-0472">Membrane</keyword>
<reference evidence="5" key="1">
    <citation type="submission" date="2024-07" db="EMBL/GenBank/DDBJ databases">
        <authorList>
            <person name="Yu S.T."/>
        </authorList>
    </citation>
    <scope>NUCLEOTIDE SEQUENCE</scope>
    <source>
        <strain evidence="5">R21</strain>
    </source>
</reference>
<evidence type="ECO:0000256" key="3">
    <source>
        <dbReference type="ARBA" id="ARBA00023121"/>
    </source>
</evidence>
<dbReference type="InterPro" id="IPR008628">
    <property type="entry name" value="GPP34-like"/>
</dbReference>
<keyword evidence="2" id="KW-0333">Golgi apparatus</keyword>
<keyword evidence="3" id="KW-0446">Lipid-binding</keyword>
<dbReference type="GO" id="GO:0070273">
    <property type="term" value="F:phosphatidylinositol-4-phosphate binding"/>
    <property type="evidence" value="ECO:0007669"/>
    <property type="project" value="InterPro"/>
</dbReference>
<name>A0AB39P3E4_9ACTN</name>
<evidence type="ECO:0000313" key="5">
    <source>
        <dbReference type="EMBL" id="XDQ25006.1"/>
    </source>
</evidence>
<organism evidence="5">
    <name type="scientific">Streptomyces sp. R21</name>
    <dbReference type="NCBI Taxonomy" id="3238627"/>
    <lineage>
        <taxon>Bacteria</taxon>
        <taxon>Bacillati</taxon>
        <taxon>Actinomycetota</taxon>
        <taxon>Actinomycetes</taxon>
        <taxon>Kitasatosporales</taxon>
        <taxon>Streptomycetaceae</taxon>
        <taxon>Streptomyces</taxon>
    </lineage>
</organism>
<dbReference type="Gene3D" id="1.10.3630.10">
    <property type="entry name" value="yeast vps74-n-term truncation variant domain like"/>
    <property type="match status" value="1"/>
</dbReference>
<sequence length="204" mass="22275">MTTPRDLMIVTLDAASSRPVEQGNLSLALAGAELIDLLDVRAAFLDGDRIVPGPQLVTDDRLLDAAASALVRQEPYESAEDWLWRRGNGLSSTYQAALEEEGQLARERRRWLPVPTERTALVDSPARRHAADRWASGERVLAGLAAAVGIHDKPDEDFEGSGDAGDDVVLTVLGAVHDAVMELEAVRQRRTIENAAFDNIWRGQ</sequence>
<gene>
    <name evidence="5" type="ORF">AB5J56_10080</name>
</gene>
<accession>A0AB39P3E4</accession>
<dbReference type="RefSeq" id="WP_369232159.1">
    <property type="nucleotide sequence ID" value="NZ_CP163435.1"/>
</dbReference>
<comment type="subcellular location">
    <subcellularLocation>
        <location evidence="1">Golgi apparatus membrane</location>
        <topology evidence="1">Peripheral membrane protein</topology>
        <orientation evidence="1">Cytoplasmic side</orientation>
    </subcellularLocation>
</comment>
<dbReference type="GO" id="GO:0012505">
    <property type="term" value="C:endomembrane system"/>
    <property type="evidence" value="ECO:0007669"/>
    <property type="project" value="UniProtKB-ARBA"/>
</dbReference>
<protein>
    <submittedName>
        <fullName evidence="5">GPP34 family phosphoprotein</fullName>
    </submittedName>
</protein>
<dbReference type="InterPro" id="IPR038261">
    <property type="entry name" value="GPP34-like_sf"/>
</dbReference>
<dbReference type="AlphaFoldDB" id="A0AB39P3E4"/>
<evidence type="ECO:0000256" key="1">
    <source>
        <dbReference type="ARBA" id="ARBA00004255"/>
    </source>
</evidence>
<dbReference type="Pfam" id="PF05719">
    <property type="entry name" value="GPP34"/>
    <property type="match status" value="1"/>
</dbReference>
<dbReference type="GO" id="GO:0005737">
    <property type="term" value="C:cytoplasm"/>
    <property type="evidence" value="ECO:0007669"/>
    <property type="project" value="UniProtKB-ARBA"/>
</dbReference>
<evidence type="ECO:0000256" key="2">
    <source>
        <dbReference type="ARBA" id="ARBA00023034"/>
    </source>
</evidence>